<dbReference type="PANTHER" id="PTHR10953">
    <property type="entry name" value="UBIQUITIN-ACTIVATING ENZYME E1"/>
    <property type="match status" value="1"/>
</dbReference>
<dbReference type="Gene3D" id="3.40.50.720">
    <property type="entry name" value="NAD(P)-binding Rossmann-like Domain"/>
    <property type="match status" value="1"/>
</dbReference>
<dbReference type="InterPro" id="IPR036873">
    <property type="entry name" value="Rhodanese-like_dom_sf"/>
</dbReference>
<dbReference type="Pfam" id="PF00899">
    <property type="entry name" value="ThiF"/>
    <property type="match status" value="1"/>
</dbReference>
<dbReference type="SUPFAM" id="SSF69572">
    <property type="entry name" value="Activating enzymes of the ubiquitin-like proteins"/>
    <property type="match status" value="1"/>
</dbReference>
<dbReference type="NCBIfam" id="NF004281">
    <property type="entry name" value="PRK05690.1"/>
    <property type="match status" value="1"/>
</dbReference>
<dbReference type="CDD" id="cd17040">
    <property type="entry name" value="Ubl_MoaD_like"/>
    <property type="match status" value="1"/>
</dbReference>
<dbReference type="SUPFAM" id="SSF54285">
    <property type="entry name" value="MoaD/ThiS"/>
    <property type="match status" value="1"/>
</dbReference>
<sequence length="472" mass="51087">MKTIIFPEVLVRTAKLGGERFDGTGSTVGELLAGLAEQHPSLRGHLYYENGRFKEHFLVTRQGELVDLDTALSDGDEVEIMLATSGGVGAGTLSNEEVQRYVRHITLPGVGRTGQQRLKQAKVLIIGTGGLGSPACLYLAAAGVGTIGLVDFDVVESSNLQRQVVHGFSTLGMPKVDSAQRRVLDLNPYIAVVTHRCAIDADNAQELIQSYDLVLDGTDNFATRYLVNAVCAKLQKPLVFGAINRFEGQVSVFNLGDGPCYQCLFPNNPPPELAPSCNAGGVIGVLPGVIGLLQATEAVKAILGLGKSLSGRLLRFDALHMNFNEVKFNRRTDCPACSRATDANPRLWTEGLLCQTNAAPSQRLADDHYIDPGRLQQLMESGEESYALLDVRDAGELEVCQLPGVVHVPLSDLGSQLDNLDADKRHILVCYAGTRAERAAMQLIEAGFSKVQVLDGGMKRWAKEIERDMPMY</sequence>
<dbReference type="Pfam" id="PF02597">
    <property type="entry name" value="ThiS"/>
    <property type="match status" value="1"/>
</dbReference>
<comment type="caution">
    <text evidence="2">The sequence shown here is derived from an EMBL/GenBank/DDBJ whole genome shotgun (WGS) entry which is preliminary data.</text>
</comment>
<feature type="domain" description="Rhodanese" evidence="1">
    <location>
        <begin position="382"/>
        <end position="470"/>
    </location>
</feature>
<dbReference type="RefSeq" id="WP_176461396.1">
    <property type="nucleotide sequence ID" value="NZ_NEVR01000002.1"/>
</dbReference>
<evidence type="ECO:0000313" key="3">
    <source>
        <dbReference type="Proteomes" id="UP000216354"/>
    </source>
</evidence>
<dbReference type="InterPro" id="IPR003749">
    <property type="entry name" value="ThiS/MoaD-like"/>
</dbReference>
<dbReference type="EMBL" id="NEVR01000002">
    <property type="protein sequence ID" value="OZI65285.1"/>
    <property type="molecule type" value="Genomic_DNA"/>
</dbReference>
<dbReference type="InterPro" id="IPR000594">
    <property type="entry name" value="ThiF_NAD_FAD-bd"/>
</dbReference>
<dbReference type="InterPro" id="IPR045886">
    <property type="entry name" value="ThiF/MoeB/HesA"/>
</dbReference>
<dbReference type="InterPro" id="IPR016155">
    <property type="entry name" value="Mopterin_synth/thiamin_S_b"/>
</dbReference>
<proteinExistence type="predicted"/>
<evidence type="ECO:0000313" key="2">
    <source>
        <dbReference type="EMBL" id="OZI65285.1"/>
    </source>
</evidence>
<dbReference type="Pfam" id="PF00581">
    <property type="entry name" value="Rhodanese"/>
    <property type="match status" value="1"/>
</dbReference>
<keyword evidence="3" id="KW-1185">Reference proteome</keyword>
<accession>A0ABX4EZV2</accession>
<reference evidence="2 3" key="1">
    <citation type="submission" date="2017-05" db="EMBL/GenBank/DDBJ databases">
        <title>Complete and WGS of Bordetella genogroups.</title>
        <authorList>
            <person name="Spilker T."/>
            <person name="Lipuma J."/>
        </authorList>
    </citation>
    <scope>NUCLEOTIDE SEQUENCE [LARGE SCALE GENOMIC DNA]</scope>
    <source>
        <strain evidence="2 3">AU9795</strain>
    </source>
</reference>
<dbReference type="CDD" id="cd00757">
    <property type="entry name" value="ThiF_MoeB_HesA_family"/>
    <property type="match status" value="1"/>
</dbReference>
<dbReference type="PANTHER" id="PTHR10953:SF102">
    <property type="entry name" value="ADENYLYLTRANSFERASE AND SULFURTRANSFERASE MOCS3"/>
    <property type="match status" value="1"/>
</dbReference>
<dbReference type="SMART" id="SM00450">
    <property type="entry name" value="RHOD"/>
    <property type="match status" value="1"/>
</dbReference>
<organism evidence="2 3">
    <name type="scientific">Bordetella genomosp. 1</name>
    <dbReference type="NCBI Taxonomy" id="1395607"/>
    <lineage>
        <taxon>Bacteria</taxon>
        <taxon>Pseudomonadati</taxon>
        <taxon>Pseudomonadota</taxon>
        <taxon>Betaproteobacteria</taxon>
        <taxon>Burkholderiales</taxon>
        <taxon>Alcaligenaceae</taxon>
        <taxon>Bordetella</taxon>
    </lineage>
</organism>
<dbReference type="Gene3D" id="3.10.20.30">
    <property type="match status" value="1"/>
</dbReference>
<protein>
    <submittedName>
        <fullName evidence="2">Molybdenum cofactor biosynthesis protein MoeB</fullName>
    </submittedName>
</protein>
<dbReference type="InterPro" id="IPR012675">
    <property type="entry name" value="Beta-grasp_dom_sf"/>
</dbReference>
<dbReference type="Gene3D" id="3.40.250.10">
    <property type="entry name" value="Rhodanese-like domain"/>
    <property type="match status" value="1"/>
</dbReference>
<dbReference type="Proteomes" id="UP000216354">
    <property type="component" value="Unassembled WGS sequence"/>
</dbReference>
<name>A0ABX4EZV2_9BORD</name>
<dbReference type="InterPro" id="IPR035985">
    <property type="entry name" value="Ubiquitin-activating_enz"/>
</dbReference>
<dbReference type="CDD" id="cd00158">
    <property type="entry name" value="RHOD"/>
    <property type="match status" value="1"/>
</dbReference>
<dbReference type="InterPro" id="IPR001763">
    <property type="entry name" value="Rhodanese-like_dom"/>
</dbReference>
<evidence type="ECO:0000259" key="1">
    <source>
        <dbReference type="PROSITE" id="PS50206"/>
    </source>
</evidence>
<gene>
    <name evidence="2" type="ORF">CAL27_09570</name>
</gene>
<dbReference type="PROSITE" id="PS50206">
    <property type="entry name" value="RHODANESE_3"/>
    <property type="match status" value="1"/>
</dbReference>